<dbReference type="Gene3D" id="3.40.50.2000">
    <property type="entry name" value="Glycogen Phosphorylase B"/>
    <property type="match status" value="2"/>
</dbReference>
<comment type="similarity">
    <text evidence="2">Belongs to the glycosyltransferase 28 family.</text>
</comment>
<evidence type="ECO:0000259" key="6">
    <source>
        <dbReference type="Pfam" id="PF06925"/>
    </source>
</evidence>
<evidence type="ECO:0000256" key="4">
    <source>
        <dbReference type="ARBA" id="ARBA00022679"/>
    </source>
</evidence>
<keyword evidence="8" id="KW-1185">Reference proteome</keyword>
<keyword evidence="4" id="KW-0808">Transferase</keyword>
<dbReference type="GO" id="GO:0016020">
    <property type="term" value="C:membrane"/>
    <property type="evidence" value="ECO:0007669"/>
    <property type="project" value="UniProtKB-SubCell"/>
</dbReference>
<sequence length="374" mass="43315">MNKKKILIITGSFGNGHLKVTENLVDALSHYDADILVHDLFLEAHPKLTKIAQAWYINSFTYFRTAYRMFYYNHPEKVERCFYNKYGLKRLLYLIDKHQPDMILSTFPTPVLRKIKRFINKDIRIHTVVTDYRFHKNWWIKDSDYYYVGSEILKNELLLHGMDAEKIDVTGIPVEKKFSKNVNRAEFLSRYQLDPRKNTVMIATGAFGVMKGFESIISSLIKKDETQVVIICGNNVLLKSKLEIAFSKQSNVCVIGYTSEMSQWMAVSDVLVTKPGGITITEALTRNIPMVLYNPAPGQEKENALLFESKDLARIAHNKEELLMIIDSLISNLFFRKRMVRKLKEYQKPNATETIVKHVVNTLEIESSVMRIKS</sequence>
<dbReference type="PANTHER" id="PTHR43025">
    <property type="entry name" value="MONOGALACTOSYLDIACYLGLYCEROL SYNTHASE"/>
    <property type="match status" value="1"/>
</dbReference>
<dbReference type="AlphaFoldDB" id="A0A662Z226"/>
<accession>A0A662Z226</accession>
<name>A0A662Z226_9STAP</name>
<dbReference type="Pfam" id="PF06925">
    <property type="entry name" value="MGDG_synth"/>
    <property type="match status" value="1"/>
</dbReference>
<evidence type="ECO:0000256" key="3">
    <source>
        <dbReference type="ARBA" id="ARBA00022676"/>
    </source>
</evidence>
<evidence type="ECO:0000256" key="1">
    <source>
        <dbReference type="ARBA" id="ARBA00004370"/>
    </source>
</evidence>
<feature type="domain" description="Diacylglycerol glucosyltransferase N-terminal" evidence="6">
    <location>
        <begin position="17"/>
        <end position="174"/>
    </location>
</feature>
<protein>
    <submittedName>
        <fullName evidence="7">Monogalactosyldiacylglycerol synthase</fullName>
    </submittedName>
</protein>
<evidence type="ECO:0000256" key="2">
    <source>
        <dbReference type="ARBA" id="ARBA00006962"/>
    </source>
</evidence>
<reference evidence="7 8" key="1">
    <citation type="submission" date="2016-10" db="EMBL/GenBank/DDBJ databases">
        <authorList>
            <person name="Varghese N."/>
            <person name="Submissions S."/>
        </authorList>
    </citation>
    <scope>NUCLEOTIDE SEQUENCE [LARGE SCALE GENOMIC DNA]</scope>
    <source>
        <strain evidence="7 8">IBRC-M10081</strain>
    </source>
</reference>
<evidence type="ECO:0000313" key="7">
    <source>
        <dbReference type="EMBL" id="SEV92306.1"/>
    </source>
</evidence>
<organism evidence="7 8">
    <name type="scientific">Aliicoccus persicus</name>
    <dbReference type="NCBI Taxonomy" id="930138"/>
    <lineage>
        <taxon>Bacteria</taxon>
        <taxon>Bacillati</taxon>
        <taxon>Bacillota</taxon>
        <taxon>Bacilli</taxon>
        <taxon>Bacillales</taxon>
        <taxon>Staphylococcaceae</taxon>
        <taxon>Aliicoccus</taxon>
    </lineage>
</organism>
<dbReference type="PANTHER" id="PTHR43025:SF3">
    <property type="entry name" value="MONOGALACTOSYLDIACYLGLYCEROL SYNTHASE 1, CHLOROPLASTIC"/>
    <property type="match status" value="1"/>
</dbReference>
<dbReference type="InterPro" id="IPR009695">
    <property type="entry name" value="Diacylglyc_glucosyltr_N"/>
</dbReference>
<dbReference type="GO" id="GO:0016758">
    <property type="term" value="F:hexosyltransferase activity"/>
    <property type="evidence" value="ECO:0007669"/>
    <property type="project" value="InterPro"/>
</dbReference>
<proteinExistence type="inferred from homology"/>
<keyword evidence="3" id="KW-0328">Glycosyltransferase</keyword>
<dbReference type="InterPro" id="IPR050519">
    <property type="entry name" value="Glycosyltransf_28_UgtP"/>
</dbReference>
<evidence type="ECO:0000313" key="8">
    <source>
        <dbReference type="Proteomes" id="UP000243605"/>
    </source>
</evidence>
<feature type="domain" description="Glycosyl transferase family 28 C-terminal" evidence="5">
    <location>
        <begin position="222"/>
        <end position="337"/>
    </location>
</feature>
<dbReference type="RefSeq" id="WP_180366203.1">
    <property type="nucleotide sequence ID" value="NZ_FOIT01000002.1"/>
</dbReference>
<gene>
    <name evidence="7" type="ORF">SAMN05192557_0790</name>
</gene>
<dbReference type="SUPFAM" id="SSF53756">
    <property type="entry name" value="UDP-Glycosyltransferase/glycogen phosphorylase"/>
    <property type="match status" value="1"/>
</dbReference>
<dbReference type="Proteomes" id="UP000243605">
    <property type="component" value="Unassembled WGS sequence"/>
</dbReference>
<dbReference type="GO" id="GO:0009247">
    <property type="term" value="P:glycolipid biosynthetic process"/>
    <property type="evidence" value="ECO:0007669"/>
    <property type="project" value="InterPro"/>
</dbReference>
<evidence type="ECO:0000259" key="5">
    <source>
        <dbReference type="Pfam" id="PF04101"/>
    </source>
</evidence>
<comment type="subcellular location">
    <subcellularLocation>
        <location evidence="1">Membrane</location>
    </subcellularLocation>
</comment>
<dbReference type="EMBL" id="FOIT01000002">
    <property type="protein sequence ID" value="SEV92306.1"/>
    <property type="molecule type" value="Genomic_DNA"/>
</dbReference>
<dbReference type="Pfam" id="PF04101">
    <property type="entry name" value="Glyco_tran_28_C"/>
    <property type="match status" value="1"/>
</dbReference>
<dbReference type="InterPro" id="IPR007235">
    <property type="entry name" value="Glyco_trans_28_C"/>
</dbReference>